<organism evidence="1 2">
    <name type="scientific">Maribacter aquimaris</name>
    <dbReference type="NCBI Taxonomy" id="2737171"/>
    <lineage>
        <taxon>Bacteria</taxon>
        <taxon>Pseudomonadati</taxon>
        <taxon>Bacteroidota</taxon>
        <taxon>Flavobacteriia</taxon>
        <taxon>Flavobacteriales</taxon>
        <taxon>Flavobacteriaceae</taxon>
        <taxon>Maribacter</taxon>
    </lineage>
</organism>
<proteinExistence type="predicted"/>
<name>A0ABR7UWT3_9FLAO</name>
<reference evidence="1" key="1">
    <citation type="submission" date="2020-05" db="EMBL/GenBank/DDBJ databases">
        <title>The draft genome sequence of Maribacter sp. ANRC-HE7.</title>
        <authorList>
            <person name="Mu L."/>
        </authorList>
    </citation>
    <scope>NUCLEOTIDE SEQUENCE</scope>
    <source>
        <strain evidence="1">ANRC-HE7</strain>
    </source>
</reference>
<dbReference type="Proteomes" id="UP001166021">
    <property type="component" value="Unassembled WGS sequence"/>
</dbReference>
<dbReference type="RefSeq" id="WP_188242471.1">
    <property type="nucleotide sequence ID" value="NZ_JABTCF010000001.1"/>
</dbReference>
<protein>
    <submittedName>
        <fullName evidence="1">Uncharacterized protein</fullName>
    </submittedName>
</protein>
<comment type="caution">
    <text evidence="1">The sequence shown here is derived from an EMBL/GenBank/DDBJ whole genome shotgun (WGS) entry which is preliminary data.</text>
</comment>
<sequence length="56" mass="6490">MKNNLSEMMGLDIYLSSLSTDGYHKIEDLVKPQESRIMPLLSWDIYSHDQGNRGYV</sequence>
<gene>
    <name evidence="1" type="ORF">HPE56_04115</name>
</gene>
<evidence type="ECO:0000313" key="1">
    <source>
        <dbReference type="EMBL" id="MBD0776970.1"/>
    </source>
</evidence>
<keyword evidence="2" id="KW-1185">Reference proteome</keyword>
<evidence type="ECO:0000313" key="2">
    <source>
        <dbReference type="Proteomes" id="UP001166021"/>
    </source>
</evidence>
<dbReference type="EMBL" id="JABTCF010000001">
    <property type="protein sequence ID" value="MBD0776970.1"/>
    <property type="molecule type" value="Genomic_DNA"/>
</dbReference>
<accession>A0ABR7UWT3</accession>